<keyword evidence="4" id="KW-1185">Reference proteome</keyword>
<accession>A0ABT7VMU5</accession>
<keyword evidence="1" id="KW-0812">Transmembrane</keyword>
<name>A0ABT7VMU5_9LACO</name>
<dbReference type="Proteomes" id="UP001529423">
    <property type="component" value="Unassembled WGS sequence"/>
</dbReference>
<organism evidence="3 4">
    <name type="scientific">Limosilactobacillus panis</name>
    <dbReference type="NCBI Taxonomy" id="47493"/>
    <lineage>
        <taxon>Bacteria</taxon>
        <taxon>Bacillati</taxon>
        <taxon>Bacillota</taxon>
        <taxon>Bacilli</taxon>
        <taxon>Lactobacillales</taxon>
        <taxon>Lactobacillaceae</taxon>
        <taxon>Limosilactobacillus</taxon>
    </lineage>
</organism>
<keyword evidence="1" id="KW-0472">Membrane</keyword>
<dbReference type="Pfam" id="PF13354">
    <property type="entry name" value="Beta-lactamase2"/>
    <property type="match status" value="1"/>
</dbReference>
<evidence type="ECO:0000313" key="3">
    <source>
        <dbReference type="EMBL" id="MDM8334066.1"/>
    </source>
</evidence>
<sequence>MPSRFKRRKRTFWIIIILIVLAIWGIHRYGSLDSRLKSAWNKVIYTSNDNVAIAVYSPRTHRIYSATNAPGHRFHTASTVKVAILAGLLAKQSNGLSDHQYSLAKAMIEQSDNDATTALFEDLGGQSGLQNTFDRFGMSSSTARKNWGLSITTPRDQIKLLNNIFYRSKLLSRQDQNTIGSLMSAVEADQSWGISADSNRFAIKNGWLNYGKAKWIVNSIGYVKNNNGTDYTIAVYTDDNSTMQTGQQTIEQLARVTKSLME</sequence>
<dbReference type="Gene3D" id="3.40.710.10">
    <property type="entry name" value="DD-peptidase/beta-lactamase superfamily"/>
    <property type="match status" value="1"/>
</dbReference>
<dbReference type="SUPFAM" id="SSF56601">
    <property type="entry name" value="beta-lactamase/transpeptidase-like"/>
    <property type="match status" value="1"/>
</dbReference>
<reference evidence="3 4" key="1">
    <citation type="submission" date="2023-06" db="EMBL/GenBank/DDBJ databases">
        <title>Identification and characterization of horizontal gene transfer across gut microbiota members of farm animals based on homology search.</title>
        <authorList>
            <person name="Schwarzerova J."/>
            <person name="Nykrynova M."/>
            <person name="Jureckova K."/>
            <person name="Cejkova D."/>
            <person name="Rychlik I."/>
        </authorList>
    </citation>
    <scope>NUCLEOTIDE SEQUENCE [LARGE SCALE GENOMIC DNA]</scope>
    <source>
        <strain evidence="3 4">105_WCHN</strain>
    </source>
</reference>
<reference evidence="4" key="2">
    <citation type="submission" date="2023-06" db="EMBL/GenBank/DDBJ databases">
        <title>Identification and characterization of horizontal gene transfer across gut microbiota members of farm animals based on homology search.</title>
        <authorList>
            <person name="Zeman M."/>
            <person name="Kubasova T."/>
            <person name="Jahodarova E."/>
            <person name="Nykrynova M."/>
            <person name="Rychlik I."/>
        </authorList>
    </citation>
    <scope>NUCLEOTIDE SEQUENCE [LARGE SCALE GENOMIC DNA]</scope>
    <source>
        <strain evidence="4">105_WCHN</strain>
    </source>
</reference>
<dbReference type="RefSeq" id="WP_289560316.1">
    <property type="nucleotide sequence ID" value="NZ_JAUDEO010000028.1"/>
</dbReference>
<dbReference type="InterPro" id="IPR012338">
    <property type="entry name" value="Beta-lactam/transpept-like"/>
</dbReference>
<comment type="caution">
    <text evidence="3">The sequence shown here is derived from an EMBL/GenBank/DDBJ whole genome shotgun (WGS) entry which is preliminary data.</text>
</comment>
<dbReference type="PANTHER" id="PTHR35333">
    <property type="entry name" value="BETA-LACTAMASE"/>
    <property type="match status" value="1"/>
</dbReference>
<gene>
    <name evidence="3" type="ORF">QUW46_05720</name>
</gene>
<feature type="transmembrane region" description="Helical" evidence="1">
    <location>
        <begin position="12"/>
        <end position="30"/>
    </location>
</feature>
<feature type="domain" description="Beta-lactamase class A catalytic" evidence="2">
    <location>
        <begin position="103"/>
        <end position="237"/>
    </location>
</feature>
<dbReference type="InterPro" id="IPR045155">
    <property type="entry name" value="Beta-lactam_cat"/>
</dbReference>
<dbReference type="InterPro" id="IPR000871">
    <property type="entry name" value="Beta-lactam_class-A"/>
</dbReference>
<evidence type="ECO:0000256" key="1">
    <source>
        <dbReference type="SAM" id="Phobius"/>
    </source>
</evidence>
<protein>
    <submittedName>
        <fullName evidence="3">Serine hydrolase</fullName>
    </submittedName>
</protein>
<dbReference type="EMBL" id="JAUDEO010000028">
    <property type="protein sequence ID" value="MDM8334066.1"/>
    <property type="molecule type" value="Genomic_DNA"/>
</dbReference>
<keyword evidence="1" id="KW-1133">Transmembrane helix</keyword>
<evidence type="ECO:0000313" key="4">
    <source>
        <dbReference type="Proteomes" id="UP001529423"/>
    </source>
</evidence>
<keyword evidence="3" id="KW-0378">Hydrolase</keyword>
<proteinExistence type="predicted"/>
<dbReference type="GO" id="GO:0016787">
    <property type="term" value="F:hydrolase activity"/>
    <property type="evidence" value="ECO:0007669"/>
    <property type="project" value="UniProtKB-KW"/>
</dbReference>
<evidence type="ECO:0000259" key="2">
    <source>
        <dbReference type="Pfam" id="PF13354"/>
    </source>
</evidence>
<reference evidence="3 4" key="3">
    <citation type="submission" date="2023-06" db="EMBL/GenBank/DDBJ databases">
        <authorList>
            <person name="Zeman M."/>
            <person name="Kubasova T."/>
            <person name="Jahodarova E."/>
            <person name="Nykrynova M."/>
            <person name="Rychlik I."/>
        </authorList>
    </citation>
    <scope>NUCLEOTIDE SEQUENCE [LARGE SCALE GENOMIC DNA]</scope>
    <source>
        <strain evidence="3 4">105_WCHN</strain>
    </source>
</reference>
<dbReference type="PANTHER" id="PTHR35333:SF3">
    <property type="entry name" value="BETA-LACTAMASE-TYPE TRANSPEPTIDASE FOLD CONTAINING PROTEIN"/>
    <property type="match status" value="1"/>
</dbReference>